<feature type="non-terminal residue" evidence="2">
    <location>
        <position position="151"/>
    </location>
</feature>
<dbReference type="InterPro" id="IPR002881">
    <property type="entry name" value="DUF58"/>
</dbReference>
<dbReference type="Pfam" id="PF01882">
    <property type="entry name" value="DUF58"/>
    <property type="match status" value="1"/>
</dbReference>
<name>A0A382XIW2_9ZZZZ</name>
<dbReference type="CDD" id="cd00198">
    <property type="entry name" value="vWFA"/>
    <property type="match status" value="1"/>
</dbReference>
<dbReference type="PANTHER" id="PTHR33608">
    <property type="entry name" value="BLL2464 PROTEIN"/>
    <property type="match status" value="1"/>
</dbReference>
<dbReference type="PANTHER" id="PTHR33608:SF6">
    <property type="entry name" value="BLL2464 PROTEIN"/>
    <property type="match status" value="1"/>
</dbReference>
<dbReference type="AlphaFoldDB" id="A0A382XIW2"/>
<accession>A0A382XIW2</accession>
<sequence length="151" mass="17100">MEFAEVREYEPGDDIRSIDWNVTARTGRPYIKRFTEERELTVMLLVDASGSGNFGTGNQMKGEIAVELCALLAFAAIKNNDRVGLLIFTDRIEKFIPPRKGRTHVLRVIRELLYGRPEGTGTDIAQALEYMNRVINRRSVVFLASDFLSSD</sequence>
<proteinExistence type="predicted"/>
<protein>
    <recommendedName>
        <fullName evidence="1">DUF58 domain-containing protein</fullName>
    </recommendedName>
</protein>
<evidence type="ECO:0000259" key="1">
    <source>
        <dbReference type="Pfam" id="PF01882"/>
    </source>
</evidence>
<dbReference type="SUPFAM" id="SSF53300">
    <property type="entry name" value="vWA-like"/>
    <property type="match status" value="1"/>
</dbReference>
<dbReference type="InterPro" id="IPR036465">
    <property type="entry name" value="vWFA_dom_sf"/>
</dbReference>
<evidence type="ECO:0000313" key="2">
    <source>
        <dbReference type="EMBL" id="SVD70361.1"/>
    </source>
</evidence>
<reference evidence="2" key="1">
    <citation type="submission" date="2018-05" db="EMBL/GenBank/DDBJ databases">
        <authorList>
            <person name="Lanie J.A."/>
            <person name="Ng W.-L."/>
            <person name="Kazmierczak K.M."/>
            <person name="Andrzejewski T.M."/>
            <person name="Davidsen T.M."/>
            <person name="Wayne K.J."/>
            <person name="Tettelin H."/>
            <person name="Glass J.I."/>
            <person name="Rusch D."/>
            <person name="Podicherti R."/>
            <person name="Tsui H.-C.T."/>
            <person name="Winkler M.E."/>
        </authorList>
    </citation>
    <scope>NUCLEOTIDE SEQUENCE</scope>
</reference>
<gene>
    <name evidence="2" type="ORF">METZ01_LOCUS423215</name>
</gene>
<feature type="domain" description="DUF58" evidence="1">
    <location>
        <begin position="5"/>
        <end position="151"/>
    </location>
</feature>
<dbReference type="Gene3D" id="3.40.50.410">
    <property type="entry name" value="von Willebrand factor, type A domain"/>
    <property type="match status" value="1"/>
</dbReference>
<dbReference type="EMBL" id="UINC01167704">
    <property type="protein sequence ID" value="SVD70361.1"/>
    <property type="molecule type" value="Genomic_DNA"/>
</dbReference>
<organism evidence="2">
    <name type="scientific">marine metagenome</name>
    <dbReference type="NCBI Taxonomy" id="408172"/>
    <lineage>
        <taxon>unclassified sequences</taxon>
        <taxon>metagenomes</taxon>
        <taxon>ecological metagenomes</taxon>
    </lineage>
</organism>